<comment type="similarity">
    <text evidence="1">Belongs to the ATG10 family.</text>
</comment>
<protein>
    <recommendedName>
        <fullName evidence="2">Ubiquitin-like-conjugating enzyme ATG10</fullName>
    </recommendedName>
    <alternativeName>
        <fullName evidence="6">Autophagy-related protein 10</fullName>
    </alternativeName>
</protein>
<evidence type="ECO:0000313" key="9">
    <source>
        <dbReference type="Proteomes" id="UP001152320"/>
    </source>
</evidence>
<reference evidence="8" key="1">
    <citation type="submission" date="2021-10" db="EMBL/GenBank/DDBJ databases">
        <title>Tropical sea cucumber genome reveals ecological adaptation and Cuvierian tubules defense mechanism.</title>
        <authorList>
            <person name="Chen T."/>
        </authorList>
    </citation>
    <scope>NUCLEOTIDE SEQUENCE</scope>
    <source>
        <strain evidence="8">Nanhai2018</strain>
        <tissue evidence="8">Muscle</tissue>
    </source>
</reference>
<comment type="caution">
    <text evidence="8">The sequence shown here is derived from an EMBL/GenBank/DDBJ whole genome shotgun (WGS) entry which is preliminary data.</text>
</comment>
<evidence type="ECO:0000313" key="8">
    <source>
        <dbReference type="EMBL" id="KAJ8040331.1"/>
    </source>
</evidence>
<proteinExistence type="inferred from homology"/>
<accession>A0A9Q1C7T6</accession>
<sequence>MNSQAAMGNGTLNADEFNKLAESIAVFSGEHRLGWQIQKSSHFETPWLVFKQVVNVQPKSQKEAHGAEESELELKEEASDCDENEQVTLGVGGHDDTIAMEYHVVYSESYQVPVLYFNAFHSNGKLLSLEEIWNSVPGPFQERVRLDGWSTITQQEHPILGRPFFQLHPCHTADLMKQTQAMNTHSKSNYIITWLSSVGPVVGLNLPLVFATLSDKG</sequence>
<dbReference type="GO" id="GO:0061651">
    <property type="term" value="F:Atg12 conjugating enzyme activity"/>
    <property type="evidence" value="ECO:0007669"/>
    <property type="project" value="TreeGrafter"/>
</dbReference>
<evidence type="ECO:0000256" key="6">
    <source>
        <dbReference type="ARBA" id="ARBA00029833"/>
    </source>
</evidence>
<dbReference type="Gene3D" id="3.30.1460.50">
    <property type="match status" value="1"/>
</dbReference>
<keyword evidence="5" id="KW-0072">Autophagy</keyword>
<evidence type="ECO:0000256" key="4">
    <source>
        <dbReference type="ARBA" id="ARBA00022786"/>
    </source>
</evidence>
<dbReference type="GO" id="GO:0005829">
    <property type="term" value="C:cytosol"/>
    <property type="evidence" value="ECO:0007669"/>
    <property type="project" value="TreeGrafter"/>
</dbReference>
<dbReference type="Proteomes" id="UP001152320">
    <property type="component" value="Chromosome 6"/>
</dbReference>
<dbReference type="InterPro" id="IPR007135">
    <property type="entry name" value="Atg3/Atg10"/>
</dbReference>
<dbReference type="GO" id="GO:0000045">
    <property type="term" value="P:autophagosome assembly"/>
    <property type="evidence" value="ECO:0007669"/>
    <property type="project" value="TreeGrafter"/>
</dbReference>
<evidence type="ECO:0000256" key="3">
    <source>
        <dbReference type="ARBA" id="ARBA00022679"/>
    </source>
</evidence>
<name>A0A9Q1C7T6_HOLLE</name>
<dbReference type="OrthoDB" id="4089664at2759"/>
<dbReference type="EMBL" id="JAIZAY010000006">
    <property type="protein sequence ID" value="KAJ8040331.1"/>
    <property type="molecule type" value="Genomic_DNA"/>
</dbReference>
<dbReference type="Pfam" id="PF03987">
    <property type="entry name" value="Autophagy_act_C"/>
    <property type="match status" value="1"/>
</dbReference>
<evidence type="ECO:0000256" key="5">
    <source>
        <dbReference type="ARBA" id="ARBA00023006"/>
    </source>
</evidence>
<evidence type="ECO:0000256" key="2">
    <source>
        <dbReference type="ARBA" id="ARBA00021099"/>
    </source>
</evidence>
<keyword evidence="3" id="KW-0808">Transferase</keyword>
<dbReference type="PANTHER" id="PTHR14957">
    <property type="entry name" value="UBIQUITIN-LIKE-CONJUGATING ENZYME ATG10"/>
    <property type="match status" value="1"/>
</dbReference>
<dbReference type="GO" id="GO:0032446">
    <property type="term" value="P:protein modification by small protein conjugation"/>
    <property type="evidence" value="ECO:0007669"/>
    <property type="project" value="TreeGrafter"/>
</dbReference>
<evidence type="ECO:0000256" key="1">
    <source>
        <dbReference type="ARBA" id="ARBA00005696"/>
    </source>
</evidence>
<feature type="compositionally biased region" description="Basic and acidic residues" evidence="7">
    <location>
        <begin position="61"/>
        <end position="78"/>
    </location>
</feature>
<keyword evidence="9" id="KW-1185">Reference proteome</keyword>
<gene>
    <name evidence="8" type="ORF">HOLleu_14590</name>
</gene>
<feature type="region of interest" description="Disordered" evidence="7">
    <location>
        <begin position="61"/>
        <end position="83"/>
    </location>
</feature>
<keyword evidence="4" id="KW-0833">Ubl conjugation pathway</keyword>
<dbReference type="AlphaFoldDB" id="A0A9Q1C7T6"/>
<dbReference type="PANTHER" id="PTHR14957:SF1">
    <property type="entry name" value="UBIQUITIN-LIKE-CONJUGATING ENZYME ATG10"/>
    <property type="match status" value="1"/>
</dbReference>
<organism evidence="8 9">
    <name type="scientific">Holothuria leucospilota</name>
    <name type="common">Black long sea cucumber</name>
    <name type="synonym">Mertensiothuria leucospilota</name>
    <dbReference type="NCBI Taxonomy" id="206669"/>
    <lineage>
        <taxon>Eukaryota</taxon>
        <taxon>Metazoa</taxon>
        <taxon>Echinodermata</taxon>
        <taxon>Eleutherozoa</taxon>
        <taxon>Echinozoa</taxon>
        <taxon>Holothuroidea</taxon>
        <taxon>Aspidochirotacea</taxon>
        <taxon>Aspidochirotida</taxon>
        <taxon>Holothuriidae</taxon>
        <taxon>Holothuria</taxon>
    </lineage>
</organism>
<evidence type="ECO:0000256" key="7">
    <source>
        <dbReference type="SAM" id="MobiDB-lite"/>
    </source>
</evidence>
<dbReference type="GO" id="GO:0000422">
    <property type="term" value="P:autophagy of mitochondrion"/>
    <property type="evidence" value="ECO:0007669"/>
    <property type="project" value="TreeGrafter"/>
</dbReference>